<protein>
    <submittedName>
        <fullName evidence="1">Uncharacterized protein</fullName>
    </submittedName>
</protein>
<evidence type="ECO:0000313" key="1">
    <source>
        <dbReference type="EMBL" id="CAQ76590.1"/>
    </source>
</evidence>
<accession>B7UF74</accession>
<reference evidence="1" key="1">
    <citation type="journal article" date="2012" name="PLoS Genet.">
        <title>A Natural System of Chromosome Transfer in Yersinia pseudotuberculosis.</title>
        <authorList>
            <person name="Lesic B."/>
            <person name="Zouine M."/>
            <person name="Ducos-Galand M."/>
            <person name="Huon C."/>
            <person name="Rosso M.L."/>
            <person name="Prevost M.C."/>
            <person name="Mazel D."/>
            <person name="Carniel E."/>
        </authorList>
    </citation>
    <scope>NUCLEOTIDE SEQUENCE [LARGE SCALE GENOMIC DNA]</scope>
    <source>
        <strain evidence="1">IP32637</strain>
        <plasmid evidence="1">pGDT4</plasmid>
    </source>
</reference>
<dbReference type="EMBL" id="FM178282">
    <property type="protein sequence ID" value="CAQ76590.1"/>
    <property type="molecule type" value="Genomic_DNA"/>
</dbReference>
<gene>
    <name evidence="1" type="ORF">pGDT4_0079</name>
</gene>
<proteinExistence type="predicted"/>
<name>B7UF74_YERPU</name>
<keyword evidence="1" id="KW-0614">Plasmid</keyword>
<geneLocation type="plasmid" evidence="1">
    <name>pGDT4</name>
</geneLocation>
<organism evidence="1">
    <name type="scientific">Yersinia pseudotuberculosis</name>
    <dbReference type="NCBI Taxonomy" id="633"/>
    <lineage>
        <taxon>Bacteria</taxon>
        <taxon>Pseudomonadati</taxon>
        <taxon>Pseudomonadota</taxon>
        <taxon>Gammaproteobacteria</taxon>
        <taxon>Enterobacterales</taxon>
        <taxon>Yersiniaceae</taxon>
        <taxon>Yersinia</taxon>
    </lineage>
</organism>
<dbReference type="AlphaFoldDB" id="B7UF74"/>
<sequence length="63" mass="7109">MAAVGAYLRVRALAKLRACIQDLQLTYFQRHKFSSYNIHCKATLFPAFGRERGGFSVAKGLLF</sequence>